<dbReference type="GeneID" id="59370082"/>
<proteinExistence type="predicted"/>
<dbReference type="VEuPathDB" id="FungiDB:PC9H_000241"/>
<dbReference type="EMBL" id="JACETU010000001">
    <property type="protein sequence ID" value="KAF7439904.1"/>
    <property type="molecule type" value="Genomic_DNA"/>
</dbReference>
<name>A0A8H7A3T1_PLEOS</name>
<evidence type="ECO:0000313" key="1">
    <source>
        <dbReference type="EMBL" id="KAF7439904.1"/>
    </source>
</evidence>
<gene>
    <name evidence="1" type="ORF">PC9H_000241</name>
</gene>
<evidence type="ECO:0000313" key="2">
    <source>
        <dbReference type="Proteomes" id="UP000623687"/>
    </source>
</evidence>
<reference evidence="1" key="1">
    <citation type="submission" date="2019-07" db="EMBL/GenBank/DDBJ databases">
        <authorList>
            <person name="Palmer J.M."/>
        </authorList>
    </citation>
    <scope>NUCLEOTIDE SEQUENCE</scope>
    <source>
        <strain evidence="1">PC9</strain>
    </source>
</reference>
<keyword evidence="2" id="KW-1185">Reference proteome</keyword>
<protein>
    <submittedName>
        <fullName evidence="1">Uncharacterized protein</fullName>
    </submittedName>
</protein>
<dbReference type="AlphaFoldDB" id="A0A8H7A3T1"/>
<dbReference type="RefSeq" id="XP_036635748.1">
    <property type="nucleotide sequence ID" value="XM_036769903.1"/>
</dbReference>
<accession>A0A8H7A3T1</accession>
<organism evidence="1 2">
    <name type="scientific">Pleurotus ostreatus</name>
    <name type="common">Oyster mushroom</name>
    <name type="synonym">White-rot fungus</name>
    <dbReference type="NCBI Taxonomy" id="5322"/>
    <lineage>
        <taxon>Eukaryota</taxon>
        <taxon>Fungi</taxon>
        <taxon>Dikarya</taxon>
        <taxon>Basidiomycota</taxon>
        <taxon>Agaricomycotina</taxon>
        <taxon>Agaricomycetes</taxon>
        <taxon>Agaricomycetidae</taxon>
        <taxon>Agaricales</taxon>
        <taxon>Pleurotineae</taxon>
        <taxon>Pleurotaceae</taxon>
        <taxon>Pleurotus</taxon>
    </lineage>
</organism>
<comment type="caution">
    <text evidence="1">The sequence shown here is derived from an EMBL/GenBank/DDBJ whole genome shotgun (WGS) entry which is preliminary data.</text>
</comment>
<dbReference type="Proteomes" id="UP000623687">
    <property type="component" value="Unassembled WGS sequence"/>
</dbReference>
<sequence length="177" mass="19949">MTTGIEASIANVLARIAETGEYRMKFTAFQARLSEQEQIKQANAYSESQFTSTLRRDFTTPYASTALGESCLAFRIPNYTGHADGGYACNTCGHSSMYHQHHRAKCVTTLKEERSSDKLAKERFLAAETEKDKLEILHIKISENIKAMEADIRNEHIRALQQKKAVVESAEKSKRSK</sequence>